<sequence>MQGYREGVRESSMKGTGRTEMGTTEQSNQSRDRRYGPSRRGGEMVKELVVPDSAYHHASASHNSQRLVATAVDGTSVPALLDTGSHQIVVRPQEIPGGVSPTAQQVNIQCVYGDKKKYPLAYVKVQQEEGPIVLLRVGVKSRLPECLIVGIDHPELEKLVQESAKGVKSWLDTAPFSQVEEEGPPAKAPESGNQLRKEKEKTQKDLSVQGLDYICDSDKNLQQEEPQFQEA</sequence>
<protein>
    <submittedName>
        <fullName evidence="2">Uncharacterized protein</fullName>
    </submittedName>
</protein>
<dbReference type="Gene3D" id="2.40.70.10">
    <property type="entry name" value="Acid Proteases"/>
    <property type="match status" value="1"/>
</dbReference>
<organism evidence="2 3">
    <name type="scientific">Pleurodeles waltl</name>
    <name type="common">Iberian ribbed newt</name>
    <dbReference type="NCBI Taxonomy" id="8319"/>
    <lineage>
        <taxon>Eukaryota</taxon>
        <taxon>Metazoa</taxon>
        <taxon>Chordata</taxon>
        <taxon>Craniata</taxon>
        <taxon>Vertebrata</taxon>
        <taxon>Euteleostomi</taxon>
        <taxon>Amphibia</taxon>
        <taxon>Batrachia</taxon>
        <taxon>Caudata</taxon>
        <taxon>Salamandroidea</taxon>
        <taxon>Salamandridae</taxon>
        <taxon>Pleurodelinae</taxon>
        <taxon>Pleurodeles</taxon>
    </lineage>
</organism>
<accession>A0AAV7TNM1</accession>
<dbReference type="AlphaFoldDB" id="A0AAV7TNM1"/>
<proteinExistence type="predicted"/>
<dbReference type="InterPro" id="IPR021109">
    <property type="entry name" value="Peptidase_aspartic_dom_sf"/>
</dbReference>
<name>A0AAV7TNM1_PLEWA</name>
<dbReference type="EMBL" id="JANPWB010000006">
    <property type="protein sequence ID" value="KAJ1178162.1"/>
    <property type="molecule type" value="Genomic_DNA"/>
</dbReference>
<feature type="region of interest" description="Disordered" evidence="1">
    <location>
        <begin position="1"/>
        <end position="43"/>
    </location>
</feature>
<gene>
    <name evidence="2" type="ORF">NDU88_003409</name>
</gene>
<evidence type="ECO:0000313" key="2">
    <source>
        <dbReference type="EMBL" id="KAJ1178162.1"/>
    </source>
</evidence>
<dbReference type="Proteomes" id="UP001066276">
    <property type="component" value="Chromosome 3_2"/>
</dbReference>
<feature type="compositionally biased region" description="Basic and acidic residues" evidence="1">
    <location>
        <begin position="195"/>
        <end position="204"/>
    </location>
</feature>
<evidence type="ECO:0000313" key="3">
    <source>
        <dbReference type="Proteomes" id="UP001066276"/>
    </source>
</evidence>
<feature type="compositionally biased region" description="Basic and acidic residues" evidence="1">
    <location>
        <begin position="1"/>
        <end position="12"/>
    </location>
</feature>
<reference evidence="2" key="1">
    <citation type="journal article" date="2022" name="bioRxiv">
        <title>Sequencing and chromosome-scale assembly of the giantPleurodeles waltlgenome.</title>
        <authorList>
            <person name="Brown T."/>
            <person name="Elewa A."/>
            <person name="Iarovenko S."/>
            <person name="Subramanian E."/>
            <person name="Araus A.J."/>
            <person name="Petzold A."/>
            <person name="Susuki M."/>
            <person name="Suzuki K.-i.T."/>
            <person name="Hayashi T."/>
            <person name="Toyoda A."/>
            <person name="Oliveira C."/>
            <person name="Osipova E."/>
            <person name="Leigh N.D."/>
            <person name="Simon A."/>
            <person name="Yun M.H."/>
        </authorList>
    </citation>
    <scope>NUCLEOTIDE SEQUENCE</scope>
    <source>
        <strain evidence="2">20211129_DDA</strain>
        <tissue evidence="2">Liver</tissue>
    </source>
</reference>
<evidence type="ECO:0000256" key="1">
    <source>
        <dbReference type="SAM" id="MobiDB-lite"/>
    </source>
</evidence>
<feature type="compositionally biased region" description="Basic and acidic residues" evidence="1">
    <location>
        <begin position="30"/>
        <end position="43"/>
    </location>
</feature>
<dbReference type="SUPFAM" id="SSF50630">
    <property type="entry name" value="Acid proteases"/>
    <property type="match status" value="1"/>
</dbReference>
<comment type="caution">
    <text evidence="2">The sequence shown here is derived from an EMBL/GenBank/DDBJ whole genome shotgun (WGS) entry which is preliminary data.</text>
</comment>
<feature type="region of interest" description="Disordered" evidence="1">
    <location>
        <begin position="178"/>
        <end position="205"/>
    </location>
</feature>
<keyword evidence="3" id="KW-1185">Reference proteome</keyword>